<dbReference type="PANTHER" id="PTHR43790">
    <property type="entry name" value="CARBOHYDRATE TRANSPORT ATP-BINDING PROTEIN MG119-RELATED"/>
    <property type="match status" value="1"/>
</dbReference>
<dbReference type="FunFam" id="3.40.50.300:FF:001390">
    <property type="entry name" value="ABC transporter, ATP-binding protein"/>
    <property type="match status" value="1"/>
</dbReference>
<dbReference type="CDD" id="cd03216">
    <property type="entry name" value="ABC_Carb_Monos_I"/>
    <property type="match status" value="1"/>
</dbReference>
<keyword evidence="7 11" id="KW-0067">ATP-binding</keyword>
<dbReference type="InterPro" id="IPR003593">
    <property type="entry name" value="AAA+_ATPase"/>
</dbReference>
<keyword evidence="5" id="KW-0677">Repeat</keyword>
<dbReference type="eggNOG" id="COG3845">
    <property type="taxonomic scope" value="Bacteria"/>
</dbReference>
<dbReference type="PATRIC" id="fig|1158610.3.peg.1207"/>
<reference evidence="11 12" key="1">
    <citation type="submission" date="2013-02" db="EMBL/GenBank/DDBJ databases">
        <title>The Genome Sequence of Enterococcus phoeniculicola BAA-412.</title>
        <authorList>
            <consortium name="The Broad Institute Genome Sequencing Platform"/>
            <consortium name="The Broad Institute Genome Sequencing Center for Infectious Disease"/>
            <person name="Earl A.M."/>
            <person name="Gilmore M.S."/>
            <person name="Lebreton F."/>
            <person name="Walker B."/>
            <person name="Young S.K."/>
            <person name="Zeng Q."/>
            <person name="Gargeya S."/>
            <person name="Fitzgerald M."/>
            <person name="Haas B."/>
            <person name="Abouelleil A."/>
            <person name="Alvarado L."/>
            <person name="Arachchi H.M."/>
            <person name="Berlin A.M."/>
            <person name="Chapman S.B."/>
            <person name="Dewar J."/>
            <person name="Goldberg J."/>
            <person name="Griggs A."/>
            <person name="Gujja S."/>
            <person name="Hansen M."/>
            <person name="Howarth C."/>
            <person name="Imamovic A."/>
            <person name="Larimer J."/>
            <person name="McCowan C."/>
            <person name="Murphy C."/>
            <person name="Neiman D."/>
            <person name="Pearson M."/>
            <person name="Priest M."/>
            <person name="Roberts A."/>
            <person name="Saif S."/>
            <person name="Shea T."/>
            <person name="Sisk P."/>
            <person name="Sykes S."/>
            <person name="Wortman J."/>
            <person name="Nusbaum C."/>
            <person name="Birren B."/>
        </authorList>
    </citation>
    <scope>NUCLEOTIDE SEQUENCE [LARGE SCALE GENOMIC DNA]</scope>
    <source>
        <strain evidence="11 12">ATCC BAA-412</strain>
    </source>
</reference>
<dbReference type="GO" id="GO:0016887">
    <property type="term" value="F:ATP hydrolysis activity"/>
    <property type="evidence" value="ECO:0007669"/>
    <property type="project" value="InterPro"/>
</dbReference>
<keyword evidence="3" id="KW-0813">Transport</keyword>
<keyword evidence="6" id="KW-0547">Nucleotide-binding</keyword>
<gene>
    <name evidence="11" type="ORF">UC3_01232</name>
</gene>
<evidence type="ECO:0000256" key="9">
    <source>
        <dbReference type="ARBA" id="ARBA00023136"/>
    </source>
</evidence>
<comment type="caution">
    <text evidence="11">The sequence shown here is derived from an EMBL/GenBank/DDBJ whole genome shotgun (WGS) entry which is preliminary data.</text>
</comment>
<organism evidence="11 12">
    <name type="scientific">Enterococcus phoeniculicola ATCC BAA-412</name>
    <dbReference type="NCBI Taxonomy" id="1158610"/>
    <lineage>
        <taxon>Bacteria</taxon>
        <taxon>Bacillati</taxon>
        <taxon>Bacillota</taxon>
        <taxon>Bacilli</taxon>
        <taxon>Lactobacillales</taxon>
        <taxon>Enterococcaceae</taxon>
        <taxon>Enterococcus</taxon>
    </lineage>
</organism>
<dbReference type="PANTHER" id="PTHR43790:SF4">
    <property type="entry name" value="GUANOSINE IMPORT ATP-BINDING PROTEIN NUPO"/>
    <property type="match status" value="1"/>
</dbReference>
<dbReference type="InterPro" id="IPR017871">
    <property type="entry name" value="ABC_transporter-like_CS"/>
</dbReference>
<dbReference type="OrthoDB" id="9771863at2"/>
<evidence type="ECO:0000256" key="2">
    <source>
        <dbReference type="ARBA" id="ARBA00005417"/>
    </source>
</evidence>
<keyword evidence="9" id="KW-0472">Membrane</keyword>
<dbReference type="InterPro" id="IPR050107">
    <property type="entry name" value="ABC_carbohydrate_import_ATPase"/>
</dbReference>
<keyword evidence="4" id="KW-1003">Cell membrane</keyword>
<dbReference type="FunFam" id="3.40.50.300:FF:000127">
    <property type="entry name" value="Ribose import ATP-binding protein RbsA"/>
    <property type="match status" value="1"/>
</dbReference>
<dbReference type="PROSITE" id="PS00211">
    <property type="entry name" value="ABC_TRANSPORTER_1"/>
    <property type="match status" value="2"/>
</dbReference>
<keyword evidence="8" id="KW-1278">Translocase</keyword>
<evidence type="ECO:0000256" key="7">
    <source>
        <dbReference type="ARBA" id="ARBA00022840"/>
    </source>
</evidence>
<dbReference type="EMBL" id="AJAT01000012">
    <property type="protein sequence ID" value="EOL45342.1"/>
    <property type="molecule type" value="Genomic_DNA"/>
</dbReference>
<comment type="subcellular location">
    <subcellularLocation>
        <location evidence="1">Cell membrane</location>
        <topology evidence="1">Peripheral membrane protein</topology>
    </subcellularLocation>
</comment>
<dbReference type="CDD" id="cd03215">
    <property type="entry name" value="ABC_Carb_Monos_II"/>
    <property type="match status" value="1"/>
</dbReference>
<dbReference type="SUPFAM" id="SSF52540">
    <property type="entry name" value="P-loop containing nucleoside triphosphate hydrolases"/>
    <property type="match status" value="2"/>
</dbReference>
<comment type="similarity">
    <text evidence="2">Belongs to the ABC transporter superfamily.</text>
</comment>
<dbReference type="Pfam" id="PF00005">
    <property type="entry name" value="ABC_tran"/>
    <property type="match status" value="2"/>
</dbReference>
<name>R3WCZ6_9ENTE</name>
<protein>
    <submittedName>
        <fullName evidence="11">ABC transporter ATP-binding protein</fullName>
    </submittedName>
</protein>
<evidence type="ECO:0000259" key="10">
    <source>
        <dbReference type="PROSITE" id="PS50893"/>
    </source>
</evidence>
<dbReference type="RefSeq" id="WP_010767900.1">
    <property type="nucleotide sequence ID" value="NZ_ASWE01000003.1"/>
</dbReference>
<dbReference type="InterPro" id="IPR027417">
    <property type="entry name" value="P-loop_NTPase"/>
</dbReference>
<dbReference type="InterPro" id="IPR003439">
    <property type="entry name" value="ABC_transporter-like_ATP-bd"/>
</dbReference>
<evidence type="ECO:0000256" key="6">
    <source>
        <dbReference type="ARBA" id="ARBA00022741"/>
    </source>
</evidence>
<dbReference type="HOGENOM" id="CLU_000604_92_0_9"/>
<evidence type="ECO:0000256" key="5">
    <source>
        <dbReference type="ARBA" id="ARBA00022737"/>
    </source>
</evidence>
<dbReference type="GO" id="GO:0005886">
    <property type="term" value="C:plasma membrane"/>
    <property type="evidence" value="ECO:0007669"/>
    <property type="project" value="UniProtKB-SubCell"/>
</dbReference>
<dbReference type="SMART" id="SM00382">
    <property type="entry name" value="AAA"/>
    <property type="match status" value="2"/>
</dbReference>
<evidence type="ECO:0000256" key="3">
    <source>
        <dbReference type="ARBA" id="ARBA00022448"/>
    </source>
</evidence>
<dbReference type="AlphaFoldDB" id="R3WCZ6"/>
<sequence length="522" mass="57618">MVQENFVIEMRDITKQFGTFKANDQINLQVKRGEIHALLGENGAGKSTLMNVLSGLLQPTSGDIYMDGKKVAISSPTVANRLGIGMVHQHFMLVDAFTVTENIILGNEPNRLGILDRRKAVKEIEKLSEQYGLSVKSNAYIRDISVGMQQRVEILKTLYRGADVLIFDEPTAVLTPQEIEELMDIMHGLVKEGKSIILITHKLDEIKKVADRCTVIRRGKSIGTVDVKNVSSQQLADMMVGRSVSFKTEKKPAEPKEVVLSVENIEVKENRGLTAVKNLSLEVRAGEVLGIAGIDGNGQTELIQALTGLKKVESGKVLLNGDDITNKSPRKITEAGVGHVPEDRHKYGLVLDMTLAENIALQTYYQEPISEHGILNYNEMNQLARELIEEFDVRTTNELVPARALSGGNQQKAIIAREIHRDPDLLIVSQPTRGLDVGAIEYIHKRLIEQRNKNKAVLVVSFELDEILNVSDRIAVLHGGQIVGIVNPAETSENELGLMMAGYSLEDARKELNKVEVGGSDE</sequence>
<dbReference type="Proteomes" id="UP000013785">
    <property type="component" value="Unassembled WGS sequence"/>
</dbReference>
<proteinExistence type="inferred from homology"/>
<evidence type="ECO:0000256" key="1">
    <source>
        <dbReference type="ARBA" id="ARBA00004202"/>
    </source>
</evidence>
<keyword evidence="12" id="KW-1185">Reference proteome</keyword>
<feature type="domain" description="ABC transporter" evidence="10">
    <location>
        <begin position="8"/>
        <end position="243"/>
    </location>
</feature>
<evidence type="ECO:0000256" key="4">
    <source>
        <dbReference type="ARBA" id="ARBA00022475"/>
    </source>
</evidence>
<evidence type="ECO:0000313" key="12">
    <source>
        <dbReference type="Proteomes" id="UP000013785"/>
    </source>
</evidence>
<dbReference type="STRING" id="154621.RV11_GL002129"/>
<dbReference type="Gene3D" id="3.40.50.300">
    <property type="entry name" value="P-loop containing nucleotide triphosphate hydrolases"/>
    <property type="match status" value="2"/>
</dbReference>
<dbReference type="GO" id="GO:0005524">
    <property type="term" value="F:ATP binding"/>
    <property type="evidence" value="ECO:0007669"/>
    <property type="project" value="UniProtKB-KW"/>
</dbReference>
<evidence type="ECO:0000313" key="11">
    <source>
        <dbReference type="EMBL" id="EOL45342.1"/>
    </source>
</evidence>
<accession>R3WCZ6</accession>
<dbReference type="PROSITE" id="PS50893">
    <property type="entry name" value="ABC_TRANSPORTER_2"/>
    <property type="match status" value="2"/>
</dbReference>
<feature type="domain" description="ABC transporter" evidence="10">
    <location>
        <begin position="260"/>
        <end position="504"/>
    </location>
</feature>
<evidence type="ECO:0000256" key="8">
    <source>
        <dbReference type="ARBA" id="ARBA00022967"/>
    </source>
</evidence>